<sequence length="28" mass="3360">MTHRVSRTLQWHPKTRGTVPKPRCRNCL</sequence>
<dbReference type="AlphaFoldDB" id="A0A0E9XL57"/>
<evidence type="ECO:0000313" key="2">
    <source>
        <dbReference type="EMBL" id="JAI02429.1"/>
    </source>
</evidence>
<reference evidence="2" key="2">
    <citation type="journal article" date="2015" name="Fish Shellfish Immunol.">
        <title>Early steps in the European eel (Anguilla anguilla)-Vibrio vulnificus interaction in the gills: Role of the RtxA13 toxin.</title>
        <authorList>
            <person name="Callol A."/>
            <person name="Pajuelo D."/>
            <person name="Ebbesson L."/>
            <person name="Teles M."/>
            <person name="MacKenzie S."/>
            <person name="Amaro C."/>
        </authorList>
    </citation>
    <scope>NUCLEOTIDE SEQUENCE</scope>
</reference>
<feature type="region of interest" description="Disordered" evidence="1">
    <location>
        <begin position="1"/>
        <end position="28"/>
    </location>
</feature>
<accession>A0A0E9XL57</accession>
<organism evidence="2">
    <name type="scientific">Anguilla anguilla</name>
    <name type="common">European freshwater eel</name>
    <name type="synonym">Muraena anguilla</name>
    <dbReference type="NCBI Taxonomy" id="7936"/>
    <lineage>
        <taxon>Eukaryota</taxon>
        <taxon>Metazoa</taxon>
        <taxon>Chordata</taxon>
        <taxon>Craniata</taxon>
        <taxon>Vertebrata</taxon>
        <taxon>Euteleostomi</taxon>
        <taxon>Actinopterygii</taxon>
        <taxon>Neopterygii</taxon>
        <taxon>Teleostei</taxon>
        <taxon>Anguilliformes</taxon>
        <taxon>Anguillidae</taxon>
        <taxon>Anguilla</taxon>
    </lineage>
</organism>
<proteinExistence type="predicted"/>
<dbReference type="EMBL" id="GBXM01006149">
    <property type="protein sequence ID" value="JAI02429.1"/>
    <property type="molecule type" value="Transcribed_RNA"/>
</dbReference>
<protein>
    <submittedName>
        <fullName evidence="2">Uncharacterized protein</fullName>
    </submittedName>
</protein>
<name>A0A0E9XL57_ANGAN</name>
<evidence type="ECO:0000256" key="1">
    <source>
        <dbReference type="SAM" id="MobiDB-lite"/>
    </source>
</evidence>
<reference evidence="2" key="1">
    <citation type="submission" date="2014-11" db="EMBL/GenBank/DDBJ databases">
        <authorList>
            <person name="Amaro Gonzalez C."/>
        </authorList>
    </citation>
    <scope>NUCLEOTIDE SEQUENCE</scope>
</reference>